<dbReference type="RefSeq" id="WP_379538966.1">
    <property type="nucleotide sequence ID" value="NZ_JBHSDR010000006.1"/>
</dbReference>
<feature type="domain" description="ComEC/Rec2-related protein" evidence="7">
    <location>
        <begin position="67"/>
        <end position="347"/>
    </location>
</feature>
<dbReference type="InterPro" id="IPR004477">
    <property type="entry name" value="ComEC_N"/>
</dbReference>
<keyword evidence="3 6" id="KW-0812">Transmembrane</keyword>
<evidence type="ECO:0000256" key="6">
    <source>
        <dbReference type="SAM" id="Phobius"/>
    </source>
</evidence>
<dbReference type="Pfam" id="PF03772">
    <property type="entry name" value="Competence"/>
    <property type="match status" value="1"/>
</dbReference>
<dbReference type="Proteomes" id="UP001595828">
    <property type="component" value="Unassembled WGS sequence"/>
</dbReference>
<evidence type="ECO:0000259" key="7">
    <source>
        <dbReference type="Pfam" id="PF03772"/>
    </source>
</evidence>
<dbReference type="EMBL" id="JBHSDR010000006">
    <property type="protein sequence ID" value="MFC4295493.1"/>
    <property type="molecule type" value="Genomic_DNA"/>
</dbReference>
<feature type="transmembrane region" description="Helical" evidence="6">
    <location>
        <begin position="172"/>
        <end position="189"/>
    </location>
</feature>
<evidence type="ECO:0000313" key="8">
    <source>
        <dbReference type="EMBL" id="MFC4295493.1"/>
    </source>
</evidence>
<dbReference type="InterPro" id="IPR052159">
    <property type="entry name" value="Competence_DNA_uptake"/>
</dbReference>
<evidence type="ECO:0000256" key="3">
    <source>
        <dbReference type="ARBA" id="ARBA00022692"/>
    </source>
</evidence>
<name>A0ABV8RQS5_9SPHN</name>
<feature type="transmembrane region" description="Helical" evidence="6">
    <location>
        <begin position="320"/>
        <end position="344"/>
    </location>
</feature>
<accession>A0ABV8RQS5</accession>
<evidence type="ECO:0000256" key="5">
    <source>
        <dbReference type="ARBA" id="ARBA00023136"/>
    </source>
</evidence>
<comment type="caution">
    <text evidence="8">The sequence shown here is derived from an EMBL/GenBank/DDBJ whole genome shotgun (WGS) entry which is preliminary data.</text>
</comment>
<feature type="transmembrane region" description="Helical" evidence="6">
    <location>
        <begin position="148"/>
        <end position="165"/>
    </location>
</feature>
<dbReference type="PANTHER" id="PTHR30619:SF1">
    <property type="entry name" value="RECOMBINATION PROTEIN 2"/>
    <property type="match status" value="1"/>
</dbReference>
<evidence type="ECO:0000256" key="2">
    <source>
        <dbReference type="ARBA" id="ARBA00022475"/>
    </source>
</evidence>
<evidence type="ECO:0000256" key="1">
    <source>
        <dbReference type="ARBA" id="ARBA00004651"/>
    </source>
</evidence>
<keyword evidence="5 6" id="KW-0472">Membrane</keyword>
<comment type="subcellular location">
    <subcellularLocation>
        <location evidence="1">Cell membrane</location>
        <topology evidence="1">Multi-pass membrane protein</topology>
    </subcellularLocation>
</comment>
<protein>
    <submittedName>
        <fullName evidence="8">ComEC/Rec2 family competence protein</fullName>
    </submittedName>
</protein>
<feature type="transmembrane region" description="Helical" evidence="6">
    <location>
        <begin position="195"/>
        <end position="212"/>
    </location>
</feature>
<feature type="transmembrane region" description="Helical" evidence="6">
    <location>
        <begin position="95"/>
        <end position="117"/>
    </location>
</feature>
<reference evidence="9" key="1">
    <citation type="journal article" date="2019" name="Int. J. Syst. Evol. Microbiol.">
        <title>The Global Catalogue of Microorganisms (GCM) 10K type strain sequencing project: providing services to taxonomists for standard genome sequencing and annotation.</title>
        <authorList>
            <consortium name="The Broad Institute Genomics Platform"/>
            <consortium name="The Broad Institute Genome Sequencing Center for Infectious Disease"/>
            <person name="Wu L."/>
            <person name="Ma J."/>
        </authorList>
    </citation>
    <scope>NUCLEOTIDE SEQUENCE [LARGE SCALE GENOMIC DNA]</scope>
    <source>
        <strain evidence="9">CGMCC 1.12989</strain>
    </source>
</reference>
<proteinExistence type="predicted"/>
<keyword evidence="2" id="KW-1003">Cell membrane</keyword>
<feature type="transmembrane region" description="Helical" evidence="6">
    <location>
        <begin position="233"/>
        <end position="252"/>
    </location>
</feature>
<feature type="transmembrane region" description="Helical" evidence="6">
    <location>
        <begin position="124"/>
        <end position="142"/>
    </location>
</feature>
<dbReference type="PANTHER" id="PTHR30619">
    <property type="entry name" value="DNA INTERNALIZATION/COMPETENCE PROTEIN COMEC/REC2"/>
    <property type="match status" value="1"/>
</dbReference>
<gene>
    <name evidence="8" type="ORF">ACFO0A_10550</name>
</gene>
<dbReference type="NCBIfam" id="TIGR00360">
    <property type="entry name" value="ComEC_N-term"/>
    <property type="match status" value="1"/>
</dbReference>
<evidence type="ECO:0000256" key="4">
    <source>
        <dbReference type="ARBA" id="ARBA00022989"/>
    </source>
</evidence>
<sequence>MLPGAYDFARTAWFGGIAATGSALGHATVVSPAHGGGAVRQAQHALSDHVRSRLDGSPGAIAAAFASGDRGAIAADDDQAMRDAGLTHLLSISGLHVSAVVAATYLLAMSILALWPWLALRVRLPLVAAAAGALAGIAYTILTGAEVPTVRSCIGAVLFLVALALGRDPLSLRMVAVGALFVMVFWPEAVVGPSFQMSFGAVIAIVALHGAEPVRRFLALREETWVARLIRQLAMLLSTGVVIELALLPIGLFHFHRAGVYGALANVIAIPLTTFGSMPLIALGLLLDSIGAGAPAWWLAGKSLEGLLALAHWTAAQPGAVRFMPAMGNGTFALFLAGSLWLALWTGRVRLLGFAPIAVASVALAAVPTPDLLISGDGRNVGITVGHDRLVVLREGRSTFASDSLRELAGLDGDTVVIDDWPGARCTPDFCSIVLERGSAGHVILVGRGRDRVDEMALAAACERSDIVVSERWLPRSCRPRMLKADRTLLTRTGGLSVDLESRSVRTVSEDQGHHGWYRREELRPRYRRGGAPAVIPTAAT</sequence>
<keyword evidence="4 6" id="KW-1133">Transmembrane helix</keyword>
<feature type="transmembrane region" description="Helical" evidence="6">
    <location>
        <begin position="351"/>
        <end position="369"/>
    </location>
</feature>
<evidence type="ECO:0000313" key="9">
    <source>
        <dbReference type="Proteomes" id="UP001595828"/>
    </source>
</evidence>
<organism evidence="8 9">
    <name type="scientific">Novosphingobium tardum</name>
    <dbReference type="NCBI Taxonomy" id="1538021"/>
    <lineage>
        <taxon>Bacteria</taxon>
        <taxon>Pseudomonadati</taxon>
        <taxon>Pseudomonadota</taxon>
        <taxon>Alphaproteobacteria</taxon>
        <taxon>Sphingomonadales</taxon>
        <taxon>Sphingomonadaceae</taxon>
        <taxon>Novosphingobium</taxon>
    </lineage>
</organism>
<keyword evidence="9" id="KW-1185">Reference proteome</keyword>